<keyword evidence="2" id="KW-1185">Reference proteome</keyword>
<dbReference type="AlphaFoldDB" id="A0AA43MB13"/>
<name>A0AA43MB13_9BURK</name>
<accession>A0AA43MB13</accession>
<reference evidence="1" key="1">
    <citation type="submission" date="2023-04" db="EMBL/GenBank/DDBJ databases">
        <title>Genome Encyclopedia of Bacteria and Archaea VI: Functional Genomics of Type Strains.</title>
        <authorList>
            <person name="Whitman W."/>
        </authorList>
    </citation>
    <scope>NUCLEOTIDE SEQUENCE</scope>
    <source>
        <strain evidence="1">Enz.4-51</strain>
    </source>
</reference>
<evidence type="ECO:0000313" key="1">
    <source>
        <dbReference type="EMBL" id="MDH6504604.1"/>
    </source>
</evidence>
<organism evidence="1 2">
    <name type="scientific">Polynucleobacter sphagniphilus</name>
    <dbReference type="NCBI Taxonomy" id="1743169"/>
    <lineage>
        <taxon>Bacteria</taxon>
        <taxon>Pseudomonadati</taxon>
        <taxon>Pseudomonadota</taxon>
        <taxon>Betaproteobacteria</taxon>
        <taxon>Burkholderiales</taxon>
        <taxon>Burkholderiaceae</taxon>
        <taxon>Polynucleobacter</taxon>
    </lineage>
</organism>
<dbReference type="Pfam" id="PF20102">
    <property type="entry name" value="DUF6492"/>
    <property type="match status" value="1"/>
</dbReference>
<dbReference type="Proteomes" id="UP001161160">
    <property type="component" value="Unassembled WGS sequence"/>
</dbReference>
<dbReference type="RefSeq" id="WP_280756932.1">
    <property type="nucleotide sequence ID" value="NZ_JARXXW010000010.1"/>
</dbReference>
<comment type="caution">
    <text evidence="1">The sequence shown here is derived from an EMBL/GenBank/DDBJ whole genome shotgun (WGS) entry which is preliminary data.</text>
</comment>
<protein>
    <submittedName>
        <fullName evidence="1">Uncharacterized protein</fullName>
    </submittedName>
</protein>
<gene>
    <name evidence="1" type="ORF">M2127_001930</name>
</gene>
<dbReference type="InterPro" id="IPR045499">
    <property type="entry name" value="DUF6492"/>
</dbReference>
<sequence>MNNIALYCKSYRKDFLRLRRLLKSIEKYNADKISFYISTPENQYDELVNVLGDVGSYQWVSDESIISSNPRVGAGIEKTRSGSQAQQTIKSEFWRLRLCENYVCLDSDCQFIQSFYESDFIAADGNPYTVIYQNKEYFQLAINRGHPRVFDELSLEGNRVKALFGRVGPNYYCPCPPFIWSAKVWKSMDEQFLIPRGLTLWDINTADHPETLLYLEALLNYHAIPLHPIEQLFRIYYYDWQYFLLRRNGERIQKLAKNYLGVIYQSSWDLNMDHGGPSKSLPSRLLKKIKRIGRFVQSSF</sequence>
<dbReference type="EMBL" id="JARXYA010000010">
    <property type="protein sequence ID" value="MDH6504604.1"/>
    <property type="molecule type" value="Genomic_DNA"/>
</dbReference>
<evidence type="ECO:0000313" key="2">
    <source>
        <dbReference type="Proteomes" id="UP001161160"/>
    </source>
</evidence>
<proteinExistence type="predicted"/>